<evidence type="ECO:0000313" key="1">
    <source>
        <dbReference type="EMBL" id="KAE9527218.1"/>
    </source>
</evidence>
<keyword evidence="2" id="KW-1185">Reference proteome</keyword>
<reference evidence="1 2" key="1">
    <citation type="submission" date="2019-08" db="EMBL/GenBank/DDBJ databases">
        <title>The genome of the soybean aphid Biotype 1, its phylome, world population structure and adaptation to the North American continent.</title>
        <authorList>
            <person name="Giordano R."/>
            <person name="Donthu R.K."/>
            <person name="Hernandez A.G."/>
            <person name="Wright C.L."/>
            <person name="Zimin A.V."/>
        </authorList>
    </citation>
    <scope>NUCLEOTIDE SEQUENCE [LARGE SCALE GENOMIC DNA]</scope>
    <source>
        <tissue evidence="1">Whole aphids</tissue>
    </source>
</reference>
<sequence length="485" mass="57320">MQTMNHLWSKGLSAGARGISKRRVQSPQDAHEKSLMHFEDTFGIFPNICADKRGGKTAHATHYLFNLLNHVGGFQGIKLQNVRNIYVFITKNKMYQQLDFQILITKESITSLFGEETYTQCVNYISIAYYYQTHKLKNAPLNKKYSLKKAIFIKYYCGGFLKSSTGMGSCNFTNKHQKSYAFSPKSPSLKMKKGDSHIAKLLFHYFVVLYRTYYTKIIKKRKIEREGERRHRPKPAKRDKGVGKVLSFNYICAGKAASRGNENRILGHKLYRVFPGNFDPEHEHTHTRVALNFKMISHNKINIFVIFKQLGKTKKKKVKKKLDFLRKNIRKKSKILKIHKNVFIYKKLKKKLNTKFSIIFFSNSYRENSKHRNLITEVNNMIYYYYCMYSERIRTWNKKEQKYIRIESPICRQFGSVNTMLSRSEFCEHTMIILPTISCVLAKDFSFHRQSIRRESFTHIHTKFCRPRRIWMLKLISMRTIVCEN</sequence>
<protein>
    <submittedName>
        <fullName evidence="1">Uncharacterized protein</fullName>
    </submittedName>
</protein>
<organism evidence="1 2">
    <name type="scientific">Aphis glycines</name>
    <name type="common">Soybean aphid</name>
    <dbReference type="NCBI Taxonomy" id="307491"/>
    <lineage>
        <taxon>Eukaryota</taxon>
        <taxon>Metazoa</taxon>
        <taxon>Ecdysozoa</taxon>
        <taxon>Arthropoda</taxon>
        <taxon>Hexapoda</taxon>
        <taxon>Insecta</taxon>
        <taxon>Pterygota</taxon>
        <taxon>Neoptera</taxon>
        <taxon>Paraneoptera</taxon>
        <taxon>Hemiptera</taxon>
        <taxon>Sternorrhyncha</taxon>
        <taxon>Aphidomorpha</taxon>
        <taxon>Aphidoidea</taxon>
        <taxon>Aphididae</taxon>
        <taxon>Aphidini</taxon>
        <taxon>Aphis</taxon>
        <taxon>Aphis</taxon>
    </lineage>
</organism>
<accession>A0A6G0T9D5</accession>
<proteinExistence type="predicted"/>
<dbReference type="EMBL" id="VYZN01000053">
    <property type="protein sequence ID" value="KAE9527218.1"/>
    <property type="molecule type" value="Genomic_DNA"/>
</dbReference>
<name>A0A6G0T9D5_APHGL</name>
<dbReference type="AlphaFoldDB" id="A0A6G0T9D5"/>
<comment type="caution">
    <text evidence="1">The sequence shown here is derived from an EMBL/GenBank/DDBJ whole genome shotgun (WGS) entry which is preliminary data.</text>
</comment>
<gene>
    <name evidence="1" type="ORF">AGLY_012916</name>
</gene>
<evidence type="ECO:0000313" key="2">
    <source>
        <dbReference type="Proteomes" id="UP000475862"/>
    </source>
</evidence>
<dbReference type="Proteomes" id="UP000475862">
    <property type="component" value="Unassembled WGS sequence"/>
</dbReference>